<organism evidence="6 7">
    <name type="scientific">Limnobacter thiooxidans</name>
    <dbReference type="NCBI Taxonomy" id="131080"/>
    <lineage>
        <taxon>Bacteria</taxon>
        <taxon>Pseudomonadati</taxon>
        <taxon>Pseudomonadota</taxon>
        <taxon>Betaproteobacteria</taxon>
        <taxon>Burkholderiales</taxon>
        <taxon>Burkholderiaceae</taxon>
        <taxon>Limnobacter</taxon>
    </lineage>
</organism>
<evidence type="ECO:0000256" key="2">
    <source>
        <dbReference type="ARBA" id="ARBA00022723"/>
    </source>
</evidence>
<keyword evidence="7" id="KW-1185">Reference proteome</keyword>
<protein>
    <submittedName>
        <fullName evidence="6">NUDIX domain-containing protein</fullName>
    </submittedName>
</protein>
<dbReference type="GO" id="GO:0035529">
    <property type="term" value="F:NADH pyrophosphatase activity"/>
    <property type="evidence" value="ECO:0007669"/>
    <property type="project" value="TreeGrafter"/>
</dbReference>
<dbReference type="AlphaFoldDB" id="A0AA86IXP8"/>
<evidence type="ECO:0000256" key="3">
    <source>
        <dbReference type="ARBA" id="ARBA00022801"/>
    </source>
</evidence>
<feature type="domain" description="Nudix hydrolase" evidence="5">
    <location>
        <begin position="40"/>
        <end position="161"/>
    </location>
</feature>
<dbReference type="Proteomes" id="UP001329151">
    <property type="component" value="Chromosome"/>
</dbReference>
<dbReference type="Gene3D" id="3.90.79.10">
    <property type="entry name" value="Nucleoside Triphosphate Pyrophosphohydrolase"/>
    <property type="match status" value="1"/>
</dbReference>
<dbReference type="RefSeq" id="WP_338284715.1">
    <property type="nucleotide sequence ID" value="NZ_AP028947.1"/>
</dbReference>
<evidence type="ECO:0000256" key="1">
    <source>
        <dbReference type="ARBA" id="ARBA00001946"/>
    </source>
</evidence>
<dbReference type="InterPro" id="IPR050241">
    <property type="entry name" value="NAD-cap_RNA_hydrolase_NudC"/>
</dbReference>
<dbReference type="PROSITE" id="PS51462">
    <property type="entry name" value="NUDIX"/>
    <property type="match status" value="1"/>
</dbReference>
<dbReference type="InterPro" id="IPR000086">
    <property type="entry name" value="NUDIX_hydrolase_dom"/>
</dbReference>
<keyword evidence="4" id="KW-0460">Magnesium</keyword>
<keyword evidence="2" id="KW-0479">Metal-binding</keyword>
<proteinExistence type="predicted"/>
<dbReference type="InterPro" id="IPR015797">
    <property type="entry name" value="NUDIX_hydrolase-like_dom_sf"/>
</dbReference>
<gene>
    <name evidence="6" type="ORF">RGQ30_06140</name>
</gene>
<dbReference type="PANTHER" id="PTHR42904:SF12">
    <property type="entry name" value="ADP-RIBOSE PYROPHOSPHATASE-RELATED"/>
    <property type="match status" value="1"/>
</dbReference>
<dbReference type="EMBL" id="AP028947">
    <property type="protein sequence ID" value="BET25113.1"/>
    <property type="molecule type" value="Genomic_DNA"/>
</dbReference>
<sequence length="172" mass="19232">MSKAVFQYCPMCATPLHELQHSGQTRMACGGSDCGFVQWGNPVPVVAALVEYDGKVLLARNAAWPAHFFALITGFLERNETPQEGAIRELKEETNLDAVESSLIGVYPFPMKNEVIICYHIKAVGQINLSEELVDYKLVEPADLRPWRMGTGLAMADWLQARQLPVNWIELK</sequence>
<dbReference type="Pfam" id="PF00293">
    <property type="entry name" value="NUDIX"/>
    <property type="match status" value="1"/>
</dbReference>
<accession>A0AA86IXP8</accession>
<dbReference type="GO" id="GO:0019677">
    <property type="term" value="P:NAD+ catabolic process"/>
    <property type="evidence" value="ECO:0007669"/>
    <property type="project" value="TreeGrafter"/>
</dbReference>
<dbReference type="InterPro" id="IPR020084">
    <property type="entry name" value="NUDIX_hydrolase_CS"/>
</dbReference>
<evidence type="ECO:0000256" key="4">
    <source>
        <dbReference type="ARBA" id="ARBA00022842"/>
    </source>
</evidence>
<keyword evidence="3" id="KW-0378">Hydrolase</keyword>
<dbReference type="GO" id="GO:0005829">
    <property type="term" value="C:cytosol"/>
    <property type="evidence" value="ECO:0007669"/>
    <property type="project" value="TreeGrafter"/>
</dbReference>
<evidence type="ECO:0000259" key="5">
    <source>
        <dbReference type="PROSITE" id="PS51462"/>
    </source>
</evidence>
<evidence type="ECO:0000313" key="6">
    <source>
        <dbReference type="EMBL" id="BET25113.1"/>
    </source>
</evidence>
<dbReference type="PANTHER" id="PTHR42904">
    <property type="entry name" value="NUDIX HYDROLASE, NUDC SUBFAMILY"/>
    <property type="match status" value="1"/>
</dbReference>
<comment type="cofactor">
    <cofactor evidence="1">
        <name>Mg(2+)</name>
        <dbReference type="ChEBI" id="CHEBI:18420"/>
    </cofactor>
</comment>
<dbReference type="KEGG" id="lto:RGQ30_06140"/>
<dbReference type="GO" id="GO:0046872">
    <property type="term" value="F:metal ion binding"/>
    <property type="evidence" value="ECO:0007669"/>
    <property type="project" value="UniProtKB-KW"/>
</dbReference>
<name>A0AA86IXP8_9BURK</name>
<reference evidence="6 7" key="1">
    <citation type="submission" date="2023-10" db="EMBL/GenBank/DDBJ databases">
        <title>Complete Genome Sequence of Limnobacter thiooxidans CS-K2T, Isolated from freshwater lake sediments in Bavaria, Germany.</title>
        <authorList>
            <person name="Naruki M."/>
            <person name="Watanabe A."/>
            <person name="Warashina T."/>
            <person name="Morita T."/>
            <person name="Arakawa K."/>
        </authorList>
    </citation>
    <scope>NUCLEOTIDE SEQUENCE [LARGE SCALE GENOMIC DNA]</scope>
    <source>
        <strain evidence="6 7">CS-K2</strain>
    </source>
</reference>
<dbReference type="GO" id="GO:0006742">
    <property type="term" value="P:NADP+ catabolic process"/>
    <property type="evidence" value="ECO:0007669"/>
    <property type="project" value="TreeGrafter"/>
</dbReference>
<dbReference type="PROSITE" id="PS00893">
    <property type="entry name" value="NUDIX_BOX"/>
    <property type="match status" value="1"/>
</dbReference>
<dbReference type="SUPFAM" id="SSF55811">
    <property type="entry name" value="Nudix"/>
    <property type="match status" value="1"/>
</dbReference>
<evidence type="ECO:0000313" key="7">
    <source>
        <dbReference type="Proteomes" id="UP001329151"/>
    </source>
</evidence>